<feature type="zinc finger region" description="C3H1-type" evidence="6">
    <location>
        <begin position="62"/>
        <end position="89"/>
    </location>
</feature>
<reference evidence="11 12" key="1">
    <citation type="submission" date="2018-10" db="EMBL/GenBank/DDBJ databases">
        <authorList>
            <consortium name="Pathogen Informatics"/>
        </authorList>
    </citation>
    <scope>NUCLEOTIDE SEQUENCE [LARGE SCALE GENOMIC DNA]</scope>
</reference>
<dbReference type="PANTHER" id="PTHR12547">
    <property type="entry name" value="CCCH ZINC FINGER/TIS11-RELATED"/>
    <property type="match status" value="1"/>
</dbReference>
<feature type="compositionally biased region" description="Acidic residues" evidence="7">
    <location>
        <begin position="332"/>
        <end position="342"/>
    </location>
</feature>
<feature type="zinc finger region" description="C3H1-type" evidence="6">
    <location>
        <begin position="29"/>
        <end position="52"/>
    </location>
</feature>
<feature type="region of interest" description="Disordered" evidence="7">
    <location>
        <begin position="657"/>
        <end position="687"/>
    </location>
</feature>
<gene>
    <name evidence="11" type="ORF">MCOS_LOCUS638</name>
</gene>
<feature type="compositionally biased region" description="Basic and acidic residues" evidence="7">
    <location>
        <begin position="657"/>
        <end position="666"/>
    </location>
</feature>
<dbReference type="GO" id="GO:0008270">
    <property type="term" value="F:zinc ion binding"/>
    <property type="evidence" value="ECO:0007669"/>
    <property type="project" value="UniProtKB-KW"/>
</dbReference>
<keyword evidence="4 6" id="KW-0862">Zinc</keyword>
<dbReference type="EMBL" id="UXSR01000058">
    <property type="protein sequence ID" value="VDD74635.1"/>
    <property type="molecule type" value="Genomic_DNA"/>
</dbReference>
<evidence type="ECO:0000259" key="9">
    <source>
        <dbReference type="PROSITE" id="PS50908"/>
    </source>
</evidence>
<dbReference type="Gene3D" id="4.10.1000.10">
    <property type="entry name" value="Zinc finger, CCCH-type"/>
    <property type="match status" value="2"/>
</dbReference>
<feature type="domain" description="RWD" evidence="9">
    <location>
        <begin position="173"/>
        <end position="282"/>
    </location>
</feature>
<keyword evidence="3 5" id="KW-0863">Zinc-finger</keyword>
<dbReference type="GO" id="GO:0003729">
    <property type="term" value="F:mRNA binding"/>
    <property type="evidence" value="ECO:0007669"/>
    <property type="project" value="InterPro"/>
</dbReference>
<feature type="domain" description="C3H1-type" evidence="8">
    <location>
        <begin position="62"/>
        <end position="89"/>
    </location>
</feature>
<evidence type="ECO:0000256" key="6">
    <source>
        <dbReference type="PROSITE-ProRule" id="PRU00723"/>
    </source>
</evidence>
<evidence type="ECO:0000313" key="12">
    <source>
        <dbReference type="Proteomes" id="UP000267029"/>
    </source>
</evidence>
<dbReference type="InterPro" id="IPR006575">
    <property type="entry name" value="RWD_dom"/>
</dbReference>
<feature type="region of interest" description="Disordered" evidence="7">
    <location>
        <begin position="316"/>
        <end position="358"/>
    </location>
</feature>
<feature type="zinc finger region" description="C3H1-type" evidence="6">
    <location>
        <begin position="1"/>
        <end position="28"/>
    </location>
</feature>
<feature type="domain" description="C3H1-type" evidence="8">
    <location>
        <begin position="29"/>
        <end position="52"/>
    </location>
</feature>
<dbReference type="InterPro" id="IPR000571">
    <property type="entry name" value="Znf_CCCH"/>
</dbReference>
<evidence type="ECO:0000313" key="11">
    <source>
        <dbReference type="EMBL" id="VDD74635.1"/>
    </source>
</evidence>
<protein>
    <submittedName>
        <fullName evidence="13 14">C3H1-type domain-containing protein</fullName>
    </submittedName>
</protein>
<dbReference type="OrthoDB" id="411372at2759"/>
<dbReference type="InterPro" id="IPR045877">
    <property type="entry name" value="ZFP36-like"/>
</dbReference>
<feature type="compositionally biased region" description="Low complexity" evidence="7">
    <location>
        <begin position="115"/>
        <end position="138"/>
    </location>
</feature>
<reference evidence="13 14" key="2">
    <citation type="submission" date="2019-11" db="UniProtKB">
        <authorList>
            <consortium name="WormBaseParasite"/>
        </authorList>
    </citation>
    <scope>IDENTIFICATION</scope>
</reference>
<dbReference type="SUPFAM" id="SSF161219">
    <property type="entry name" value="CHY zinc finger-like"/>
    <property type="match status" value="1"/>
</dbReference>
<keyword evidence="1 6" id="KW-0479">Metal-binding</keyword>
<dbReference type="InterPro" id="IPR036855">
    <property type="entry name" value="Znf_CCCH_sf"/>
</dbReference>
<feature type="domain" description="C3H1-type" evidence="8">
    <location>
        <begin position="1"/>
        <end position="28"/>
    </location>
</feature>
<dbReference type="WBParaSite" id="MCU_003478-RB">
    <property type="protein sequence ID" value="MCU_003478-RB"/>
    <property type="gene ID" value="MCU_003478"/>
</dbReference>
<feature type="region of interest" description="Disordered" evidence="7">
    <location>
        <begin position="115"/>
        <end position="149"/>
    </location>
</feature>
<keyword evidence="12" id="KW-1185">Reference proteome</keyword>
<feature type="domain" description="CHY-type" evidence="10">
    <location>
        <begin position="581"/>
        <end position="652"/>
    </location>
</feature>
<dbReference type="AlphaFoldDB" id="A0A0R3U2F4"/>
<dbReference type="PANTHER" id="PTHR12547:SF18">
    <property type="entry name" value="PROTEIN TIS11"/>
    <property type="match status" value="1"/>
</dbReference>
<name>A0A0R3U2F4_MESCO</name>
<evidence type="ECO:0000256" key="1">
    <source>
        <dbReference type="ARBA" id="ARBA00022723"/>
    </source>
</evidence>
<dbReference type="PROSITE" id="PS51266">
    <property type="entry name" value="ZF_CHY"/>
    <property type="match status" value="1"/>
</dbReference>
<dbReference type="InterPro" id="IPR037274">
    <property type="entry name" value="Znf_CHY_sf"/>
</dbReference>
<dbReference type="SMART" id="SM00356">
    <property type="entry name" value="ZnF_C3H1"/>
    <property type="match status" value="3"/>
</dbReference>
<organism evidence="11 12">
    <name type="scientific">Mesocestoides corti</name>
    <name type="common">Flatworm</name>
    <dbReference type="NCBI Taxonomy" id="53468"/>
    <lineage>
        <taxon>Eukaryota</taxon>
        <taxon>Metazoa</taxon>
        <taxon>Spiralia</taxon>
        <taxon>Lophotrochozoa</taxon>
        <taxon>Platyhelminthes</taxon>
        <taxon>Cestoda</taxon>
        <taxon>Eucestoda</taxon>
        <taxon>Cyclophyllidea</taxon>
        <taxon>Mesocestoididae</taxon>
        <taxon>Mesocestoides</taxon>
    </lineage>
</organism>
<evidence type="ECO:0000259" key="10">
    <source>
        <dbReference type="PROSITE" id="PS51266"/>
    </source>
</evidence>
<dbReference type="PROSITE" id="PS50908">
    <property type="entry name" value="RWD"/>
    <property type="match status" value="1"/>
</dbReference>
<feature type="compositionally biased region" description="Polar residues" evidence="7">
    <location>
        <begin position="344"/>
        <end position="355"/>
    </location>
</feature>
<dbReference type="Proteomes" id="UP000267029">
    <property type="component" value="Unassembled WGS sequence"/>
</dbReference>
<evidence type="ECO:0000313" key="13">
    <source>
        <dbReference type="WBParaSite" id="MCU_003478-RB"/>
    </source>
</evidence>
<dbReference type="STRING" id="53468.A0A0R3U2F4"/>
<dbReference type="Pfam" id="PF05495">
    <property type="entry name" value="zf-CHY"/>
    <property type="match status" value="1"/>
</dbReference>
<dbReference type="InterPro" id="IPR041367">
    <property type="entry name" value="Znf-CCCH_4"/>
</dbReference>
<dbReference type="PROSITE" id="PS50103">
    <property type="entry name" value="ZF_C3H1"/>
    <property type="match status" value="3"/>
</dbReference>
<dbReference type="WBParaSite" id="MCU_003478-RD">
    <property type="protein sequence ID" value="MCU_003478-RD"/>
    <property type="gene ID" value="MCU_003478"/>
</dbReference>
<dbReference type="SUPFAM" id="SSF90229">
    <property type="entry name" value="CCCH zinc finger"/>
    <property type="match status" value="2"/>
</dbReference>
<evidence type="ECO:0000256" key="5">
    <source>
        <dbReference type="PROSITE-ProRule" id="PRU00601"/>
    </source>
</evidence>
<proteinExistence type="predicted"/>
<evidence type="ECO:0000256" key="7">
    <source>
        <dbReference type="SAM" id="MobiDB-lite"/>
    </source>
</evidence>
<evidence type="ECO:0000256" key="2">
    <source>
        <dbReference type="ARBA" id="ARBA00022737"/>
    </source>
</evidence>
<keyword evidence="2" id="KW-0677">Repeat</keyword>
<evidence type="ECO:0000256" key="3">
    <source>
        <dbReference type="ARBA" id="ARBA00022771"/>
    </source>
</evidence>
<evidence type="ECO:0000313" key="14">
    <source>
        <dbReference type="WBParaSite" id="MCU_003478-RD"/>
    </source>
</evidence>
<dbReference type="InterPro" id="IPR008913">
    <property type="entry name" value="Znf_CHY"/>
</dbReference>
<dbReference type="Pfam" id="PF18044">
    <property type="entry name" value="zf-CCCH_4"/>
    <property type="match status" value="1"/>
</dbReference>
<sequence>MSRPPTCHFYQAGSCLNGDSCAFYHPTQRCRSFTADGWCPYGVHCHFWHDPENSALATEDGQPVQKICRFFLNGQCSYGEMCAYSHQVDDLTNGGEFANRLTLAEYRQQRQLYRQHQQLQLPSHRPASRSRPAPLSPAQQPTSRAVVPRPTARLEQAYVDALQPGDLEKMRELEVDRLLKRFPPTKLKHISGTEDVESFSLMFSSSDPDWSHEIKSIIINITLPPDYPLSRPVLKVPRTSDLPSAVTNHLNEAIDTWVNERQVANESANKVALFLRAFLFWLDKKLNELLTAGYSLVSENDTQELDGERLFPISETFSPCLNGTSSSSSESSSDDEDDDDDASTNRMCPHNNTPDLLNLEATSDDESETEAGGGVASGSVSSATVVKQEVTFEGLDFRGQAGTCLFVRLPVSCTCSRCKYVFDWVFRLPGQQIGKQAIFKSTPPYTTACPRCKQPIGLEFEASLVHGFSPLIGTFELANCVLSDVQIRPADAMIHCTNCSSDVKTTGLQQDRVNTKRCQNCHSLCGILFTDITISKQLPAPSISRRFAGLSIGQTSKTQKDGRPKTAVASNVPFVLQKGTPLPNNGACKHYRKSFRWLRFPCCHRAFPCDVCHDAETAGVHETLYATRMICGFCSKEQAFVASQKSCIACHKDLTGSHSSHWEGGRGCRNPVKMSRKDNRKYARQNK</sequence>
<accession>A0A0R3U2F4</accession>
<evidence type="ECO:0000259" key="8">
    <source>
        <dbReference type="PROSITE" id="PS50103"/>
    </source>
</evidence>
<evidence type="ECO:0000256" key="4">
    <source>
        <dbReference type="ARBA" id="ARBA00022833"/>
    </source>
</evidence>
<dbReference type="Pfam" id="PF00642">
    <property type="entry name" value="zf-CCCH"/>
    <property type="match status" value="1"/>
</dbReference>